<dbReference type="GO" id="GO:0006508">
    <property type="term" value="P:proteolysis"/>
    <property type="evidence" value="ECO:0007669"/>
    <property type="project" value="UniProtKB-KW"/>
</dbReference>
<dbReference type="PROSITE" id="PS51892">
    <property type="entry name" value="SUBTILASE"/>
    <property type="match status" value="1"/>
</dbReference>
<dbReference type="PANTHER" id="PTHR43806">
    <property type="entry name" value="PEPTIDASE S8"/>
    <property type="match status" value="1"/>
</dbReference>
<dbReference type="Pfam" id="PF04122">
    <property type="entry name" value="CW_binding_2"/>
    <property type="match status" value="3"/>
</dbReference>
<dbReference type="InterPro" id="IPR000209">
    <property type="entry name" value="Peptidase_S8/S53_dom"/>
</dbReference>
<keyword evidence="5 9" id="KW-0645">Protease</keyword>
<evidence type="ECO:0000259" key="13">
    <source>
        <dbReference type="Pfam" id="PF22148"/>
    </source>
</evidence>
<evidence type="ECO:0000313" key="14">
    <source>
        <dbReference type="EMBL" id="TYS69856.1"/>
    </source>
</evidence>
<comment type="caution">
    <text evidence="14">The sequence shown here is derived from an EMBL/GenBank/DDBJ whole genome shotgun (WGS) entry which is preliminary data.</text>
</comment>
<dbReference type="InterPro" id="IPR015500">
    <property type="entry name" value="Peptidase_S8_subtilisin-rel"/>
</dbReference>
<evidence type="ECO:0000256" key="3">
    <source>
        <dbReference type="ARBA" id="ARBA00011073"/>
    </source>
</evidence>
<evidence type="ECO:0000256" key="1">
    <source>
        <dbReference type="ARBA" id="ARBA00001913"/>
    </source>
</evidence>
<feature type="active site" description="Charge relay system" evidence="9">
    <location>
        <position position="208"/>
    </location>
</feature>
<dbReference type="EMBL" id="VTEV01000002">
    <property type="protein sequence ID" value="TYS69856.1"/>
    <property type="molecule type" value="Genomic_DNA"/>
</dbReference>
<dbReference type="Pfam" id="PF00082">
    <property type="entry name" value="Peptidase_S8"/>
    <property type="match status" value="1"/>
</dbReference>
<dbReference type="PROSITE" id="PS00138">
    <property type="entry name" value="SUBTILASE_SER"/>
    <property type="match status" value="1"/>
</dbReference>
<evidence type="ECO:0000256" key="10">
    <source>
        <dbReference type="RuleBase" id="RU003355"/>
    </source>
</evidence>
<evidence type="ECO:0000256" key="8">
    <source>
        <dbReference type="ARBA" id="ARBA00022837"/>
    </source>
</evidence>
<dbReference type="Gene3D" id="2.60.120.380">
    <property type="match status" value="2"/>
</dbReference>
<dbReference type="SUPFAM" id="SSF52743">
    <property type="entry name" value="Subtilisin-like"/>
    <property type="match status" value="1"/>
</dbReference>
<dbReference type="PROSITE" id="PS00137">
    <property type="entry name" value="SUBTILASE_HIS"/>
    <property type="match status" value="1"/>
</dbReference>
<dbReference type="InterPro" id="IPR050131">
    <property type="entry name" value="Peptidase_S8_subtilisin-like"/>
</dbReference>
<protein>
    <submittedName>
        <fullName evidence="14">S8 family serine peptidase</fullName>
    </submittedName>
</protein>
<comment type="subcellular location">
    <subcellularLocation>
        <location evidence="2">Secreted</location>
    </subcellularLocation>
</comment>
<dbReference type="InterPro" id="IPR036852">
    <property type="entry name" value="Peptidase_S8/S53_dom_sf"/>
</dbReference>
<dbReference type="InterPro" id="IPR022398">
    <property type="entry name" value="Peptidase_S8_His-AS"/>
</dbReference>
<comment type="cofactor">
    <cofactor evidence="1">
        <name>Ca(2+)</name>
        <dbReference type="ChEBI" id="CHEBI:29108"/>
    </cofactor>
</comment>
<evidence type="ECO:0000256" key="6">
    <source>
        <dbReference type="ARBA" id="ARBA00022801"/>
    </source>
</evidence>
<dbReference type="Proteomes" id="UP000322524">
    <property type="component" value="Unassembled WGS sequence"/>
</dbReference>
<dbReference type="PROSITE" id="PS00018">
    <property type="entry name" value="EF_HAND_1"/>
    <property type="match status" value="1"/>
</dbReference>
<dbReference type="GO" id="GO:0005576">
    <property type="term" value="C:extracellular region"/>
    <property type="evidence" value="ECO:0007669"/>
    <property type="project" value="UniProtKB-SubCell"/>
</dbReference>
<organism evidence="14 15">
    <name type="scientific">Sutcliffiella horikoshii</name>
    <dbReference type="NCBI Taxonomy" id="79883"/>
    <lineage>
        <taxon>Bacteria</taxon>
        <taxon>Bacillati</taxon>
        <taxon>Bacillota</taxon>
        <taxon>Bacilli</taxon>
        <taxon>Bacillales</taxon>
        <taxon>Bacillaceae</taxon>
        <taxon>Sutcliffiella</taxon>
    </lineage>
</organism>
<keyword evidence="7 9" id="KW-0720">Serine protease</keyword>
<feature type="active site" description="Charge relay system" evidence="9">
    <location>
        <position position="176"/>
    </location>
</feature>
<keyword evidence="11" id="KW-0732">Signal</keyword>
<dbReference type="OrthoDB" id="9798386at2"/>
<dbReference type="Gene3D" id="3.40.50.200">
    <property type="entry name" value="Peptidase S8/S53 domain"/>
    <property type="match status" value="1"/>
</dbReference>
<dbReference type="GO" id="GO:0004252">
    <property type="term" value="F:serine-type endopeptidase activity"/>
    <property type="evidence" value="ECO:0007669"/>
    <property type="project" value="UniProtKB-UniRule"/>
</dbReference>
<dbReference type="PANTHER" id="PTHR43806:SF11">
    <property type="entry name" value="CEREVISIN-RELATED"/>
    <property type="match status" value="1"/>
</dbReference>
<evidence type="ECO:0000256" key="11">
    <source>
        <dbReference type="SAM" id="SignalP"/>
    </source>
</evidence>
<dbReference type="Gene3D" id="3.40.50.12090">
    <property type="match status" value="2"/>
</dbReference>
<reference evidence="14 15" key="1">
    <citation type="submission" date="2019-08" db="EMBL/GenBank/DDBJ databases">
        <title>Bacillus genomes from the desert of Cuatro Cienegas, Coahuila.</title>
        <authorList>
            <person name="Olmedo-Alvarez G."/>
        </authorList>
    </citation>
    <scope>NUCLEOTIDE SEQUENCE [LARGE SCALE GENOMIC DNA]</scope>
    <source>
        <strain evidence="14 15">CH28_1T</strain>
    </source>
</reference>
<evidence type="ECO:0000256" key="2">
    <source>
        <dbReference type="ARBA" id="ARBA00004613"/>
    </source>
</evidence>
<dbReference type="InterPro" id="IPR023828">
    <property type="entry name" value="Peptidase_S8_Ser-AS"/>
</dbReference>
<dbReference type="Pfam" id="PF22148">
    <property type="entry name" value="Fervidolysin_NPro-like"/>
    <property type="match status" value="1"/>
</dbReference>
<evidence type="ECO:0000256" key="4">
    <source>
        <dbReference type="ARBA" id="ARBA00022525"/>
    </source>
</evidence>
<evidence type="ECO:0000256" key="9">
    <source>
        <dbReference type="PROSITE-ProRule" id="PRU01240"/>
    </source>
</evidence>
<name>A0A5D4T6L9_9BACI</name>
<dbReference type="PROSITE" id="PS00136">
    <property type="entry name" value="SUBTILASE_ASP"/>
    <property type="match status" value="1"/>
</dbReference>
<evidence type="ECO:0000256" key="7">
    <source>
        <dbReference type="ARBA" id="ARBA00022825"/>
    </source>
</evidence>
<feature type="domain" description="Peptidase S8/S53" evidence="12">
    <location>
        <begin position="168"/>
        <end position="412"/>
    </location>
</feature>
<dbReference type="InterPro" id="IPR023827">
    <property type="entry name" value="Peptidase_S8_Asp-AS"/>
</dbReference>
<dbReference type="InterPro" id="IPR018247">
    <property type="entry name" value="EF_Hand_1_Ca_BS"/>
</dbReference>
<feature type="active site" description="Charge relay system" evidence="9">
    <location>
        <position position="364"/>
    </location>
</feature>
<dbReference type="InterPro" id="IPR007253">
    <property type="entry name" value="Cell_wall-bd_2"/>
</dbReference>
<evidence type="ECO:0000256" key="5">
    <source>
        <dbReference type="ARBA" id="ARBA00022670"/>
    </source>
</evidence>
<gene>
    <name evidence="14" type="ORF">FZC76_06410</name>
</gene>
<dbReference type="STRING" id="79883.GCA_001636495_01061"/>
<evidence type="ECO:0000313" key="15">
    <source>
        <dbReference type="Proteomes" id="UP000322524"/>
    </source>
</evidence>
<feature type="chain" id="PRO_5022666569" evidence="11">
    <location>
        <begin position="30"/>
        <end position="1443"/>
    </location>
</feature>
<feature type="domain" description="Fervidolysin-like N-terminal prodomain" evidence="13">
    <location>
        <begin position="76"/>
        <end position="133"/>
    </location>
</feature>
<proteinExistence type="inferred from homology"/>
<evidence type="ECO:0000259" key="12">
    <source>
        <dbReference type="Pfam" id="PF00082"/>
    </source>
</evidence>
<keyword evidence="4" id="KW-0964">Secreted</keyword>
<dbReference type="InterPro" id="IPR054399">
    <property type="entry name" value="Fervidolysin-like_N_prodom"/>
</dbReference>
<comment type="similarity">
    <text evidence="3 9 10">Belongs to the peptidase S8 family.</text>
</comment>
<keyword evidence="8" id="KW-0106">Calcium</keyword>
<sequence length="1443" mass="159576">MKHWGKMSKAVIPLAITAVVASSPLQAMAYTGGERSVEKDYSSMINQFKRFADENAGKSSFQKQKEQASVSETTYIVKYKEKLSPQEHRNAGSTLVKSFPKLGYDVVKVNAKSNLPQTLQAYEKMKKVSSVTPSVMYRKLGTADPKVMDMYHIEQLEVLKAQGLVGENSVKVAVIDSGLDRNHPELKDRVVDSVNIVDPMRQPVPDLHGTHVAGIIAAEKGNGVGGIGINPSAELLAIDVFNGDMGAFDFSVAEGIIYAVDNGAQVINMSLGSYYPSQIIEEAVNYAIASNVTVVAAAGNSASSEKEYPASYKGVISVGATDANKELAYFSSFGASVDVVAPGENIYNSAYTGKSTFMELSGTSMASPVVAGIASLLLAKNPDLTPYEVEYLLKSTAGDLGDKGYDLKYGHGLVNPVAALNANTDMIPDYANVSEYEILGAAKKVGFKQGKASETGSITQPYQQHFYKMDVKEGEFVQSLIEVPEKADYELVYRFYPAGEDSAMDSFTVNYADIGQAEGHLYEVFMDGTLVIGVQDANDNADAKNKTSYTLTLDKSQELKEDGNSMENPVLVPNLPYASNGEHYLAGEFGDQDYYEFEVEELQTVKAHVKGVPGVDTSLNVYVYEEEYDEWYMMDYSNFKGPSQEEQLIFEAMPGLKYRVEVTSMPEYFDEFFGMWFEGTGSFSSHIPYEFSLEGKVLPEDVDGFPYSLYGSEEEVIEEKMTVKEYAQKRLAKKSDELIPVLEDDDYEEYEETDLLWEMARPYEIGSTEEEHIQYGDDIDLYKFEVSEDGIYHFEVEGSEEMSPFMELLEYNEMWGWSAVQFNFGMTGLEDYIQSGLKGGNKYILAVYNEQMRATFEPYKVSSKLISEGSNDVNEYNDTEDMATILDGDVKTGSFDITNDLDMFYLEPGEQEELYAFYVDVDKKSASKDLPTDYKPTAIDPMVYIVEDTNGDQFLDEAEFGTIRILDRGWDYEGEHGSFTRKADAGYFIVMMNFMWEMNKVPTAMYQLTAGPMDSVDEDKNSTVKNNIPSNPIALQQIGEFEWESTGYLNYVANGQDTDWYEIPSWKNSNFHIEFNVPSDIDGSMKLYDKKGALVTESSIYGQGDAEILMTTGQESGPYYLAVSSSDGNPSLKPYHLSVKTQMVPGEGHKERISGPDRYDTTLAFSNRIPDHSLDVVFLANGKNYPDALAGVVLNQVMNGTTLLVSDSDKVLQNTISEAKRLLKKDGKVIILGGNNAISSNVEKSFENHFKVDRISGENRTKTSIEIAKKVKKNPEEIIVVSGLDFADALSIAPYASDSVTPVLLNTSKTTLTKELEDFVKQNKVKKVTVVGGKSAVPEDAVKKLKAAGAKDVVRVSGPNRYLTSVEVAKKFYPESTSVGISSGKVFPDALSGSHFASKNNMPIVLVNGSTMVNELTDYLKEAKVEQYYIYGGTNSVNANIVK</sequence>
<dbReference type="RefSeq" id="WP_148987417.1">
    <property type="nucleotide sequence ID" value="NZ_VTEV01000002.1"/>
</dbReference>
<dbReference type="PRINTS" id="PR00723">
    <property type="entry name" value="SUBTILISIN"/>
</dbReference>
<feature type="signal peptide" evidence="11">
    <location>
        <begin position="1"/>
        <end position="29"/>
    </location>
</feature>
<accession>A0A5D4T6L9</accession>
<keyword evidence="6 9" id="KW-0378">Hydrolase</keyword>